<evidence type="ECO:0000313" key="1">
    <source>
        <dbReference type="EMBL" id="VDK61868.1"/>
    </source>
</evidence>
<proteinExistence type="predicted"/>
<sequence>MEETVLQDAVRHAISYHDIQDVVGLSKHPSTATVQLPETKRAEIMYCRPGFDNVPAY</sequence>
<reference evidence="1 2" key="2">
    <citation type="submission" date="2018-11" db="EMBL/GenBank/DDBJ databases">
        <authorList>
            <consortium name="Pathogen Informatics"/>
        </authorList>
    </citation>
    <scope>NUCLEOTIDE SEQUENCE [LARGE SCALE GENOMIC DNA]</scope>
</reference>
<evidence type="ECO:0000313" key="2">
    <source>
        <dbReference type="Proteomes" id="UP000271098"/>
    </source>
</evidence>
<dbReference type="EMBL" id="UYRT01023973">
    <property type="protein sequence ID" value="VDK61868.1"/>
    <property type="molecule type" value="Genomic_DNA"/>
</dbReference>
<dbReference type="Proteomes" id="UP000271098">
    <property type="component" value="Unassembled WGS sequence"/>
</dbReference>
<dbReference type="WBParaSite" id="GPUH_0000833701-mRNA-1">
    <property type="protein sequence ID" value="GPUH_0000833701-mRNA-1"/>
    <property type="gene ID" value="GPUH_0000833701"/>
</dbReference>
<dbReference type="OrthoDB" id="5872847at2759"/>
<evidence type="ECO:0000313" key="3">
    <source>
        <dbReference type="WBParaSite" id="GPUH_0000833701-mRNA-1"/>
    </source>
</evidence>
<reference evidence="3" key="1">
    <citation type="submission" date="2016-06" db="UniProtKB">
        <authorList>
            <consortium name="WormBaseParasite"/>
        </authorList>
    </citation>
    <scope>IDENTIFICATION</scope>
</reference>
<accession>A0A183DHY7</accession>
<keyword evidence="2" id="KW-1185">Reference proteome</keyword>
<gene>
    <name evidence="1" type="ORF">GPUH_LOCUS8326</name>
</gene>
<protein>
    <submittedName>
        <fullName evidence="3">Quinolinate synthase</fullName>
    </submittedName>
</protein>
<organism evidence="3">
    <name type="scientific">Gongylonema pulchrum</name>
    <dbReference type="NCBI Taxonomy" id="637853"/>
    <lineage>
        <taxon>Eukaryota</taxon>
        <taxon>Metazoa</taxon>
        <taxon>Ecdysozoa</taxon>
        <taxon>Nematoda</taxon>
        <taxon>Chromadorea</taxon>
        <taxon>Rhabditida</taxon>
        <taxon>Spirurina</taxon>
        <taxon>Spiruromorpha</taxon>
        <taxon>Spiruroidea</taxon>
        <taxon>Gongylonematidae</taxon>
        <taxon>Gongylonema</taxon>
    </lineage>
</organism>
<name>A0A183DHY7_9BILA</name>
<dbReference type="AlphaFoldDB" id="A0A183DHY7"/>